<dbReference type="OrthoDB" id="196858at2759"/>
<dbReference type="InterPro" id="IPR023393">
    <property type="entry name" value="START-like_dom_sf"/>
</dbReference>
<reference evidence="3" key="1">
    <citation type="journal article" date="2020" name="Fungal Divers.">
        <title>Resolving the Mortierellaceae phylogeny through synthesis of multi-gene phylogenetics and phylogenomics.</title>
        <authorList>
            <person name="Vandepol N."/>
            <person name="Liber J."/>
            <person name="Desiro A."/>
            <person name="Na H."/>
            <person name="Kennedy M."/>
            <person name="Barry K."/>
            <person name="Grigoriev I.V."/>
            <person name="Miller A.N."/>
            <person name="O'Donnell K."/>
            <person name="Stajich J.E."/>
            <person name="Bonito G."/>
        </authorList>
    </citation>
    <scope>NUCLEOTIDE SEQUENCE</scope>
    <source>
        <strain evidence="3">MES-2147</strain>
    </source>
</reference>
<feature type="region of interest" description="Disordered" evidence="1">
    <location>
        <begin position="1"/>
        <end position="38"/>
    </location>
</feature>
<feature type="region of interest" description="Disordered" evidence="1">
    <location>
        <begin position="424"/>
        <end position="447"/>
    </location>
</feature>
<feature type="non-terminal residue" evidence="3">
    <location>
        <position position="1"/>
    </location>
</feature>
<feature type="compositionally biased region" description="Low complexity" evidence="1">
    <location>
        <begin position="350"/>
        <end position="368"/>
    </location>
</feature>
<dbReference type="Pfam" id="PF01852">
    <property type="entry name" value="START"/>
    <property type="match status" value="1"/>
</dbReference>
<dbReference type="Gene3D" id="3.30.530.20">
    <property type="match status" value="1"/>
</dbReference>
<name>A0A9P6JH81_9FUNG</name>
<feature type="region of interest" description="Disordered" evidence="1">
    <location>
        <begin position="350"/>
        <end position="385"/>
    </location>
</feature>
<dbReference type="GO" id="GO:0005737">
    <property type="term" value="C:cytoplasm"/>
    <property type="evidence" value="ECO:0007669"/>
    <property type="project" value="UniProtKB-ARBA"/>
</dbReference>
<dbReference type="GO" id="GO:0008289">
    <property type="term" value="F:lipid binding"/>
    <property type="evidence" value="ECO:0007669"/>
    <property type="project" value="InterPro"/>
</dbReference>
<comment type="caution">
    <text evidence="3">The sequence shown here is derived from an EMBL/GenBank/DDBJ whole genome shotgun (WGS) entry which is preliminary data.</text>
</comment>
<protein>
    <recommendedName>
        <fullName evidence="2">START domain-containing protein</fullName>
    </recommendedName>
</protein>
<sequence length="685" mass="75884">NGAPGSNSGGKGGDSTSASPSLNTRRHSHHDDSTGNWSSAASAAIESLLPAISVSKKKVPGKSAEIVRASITLPGLNEQTDLEDWRAILECTGARKIYGGEFNRAYDSGRHNLHNQNDLQDKLASEIDMRGWAINSSVSMQSHVPSCIANVYRLLRRQGVPPHVSRHSPRIQLDLNEYDPGTGFYELRYDVIPTDSDNLPAERKTISSALKKFRLGSATFEEECSDSSSVPQEMVLSDDDEVDDMDNGHANDSSSNGYVDVELDGEKWGQGSDIVVHIFMNDIEDEEFVREHVECLKYMGRDRYILRMKHTDVGTHHGAINVKLLIKRIPHNQNQGSVGLLSHRNIQLQRQQDLDRQQPQQQQQPQQRIDQDHLQTPDLNGLSVSVNGHEKDILPLHRSPPVPGVKRSISFHEQLELGQQIVQEVDDGSSHHRGNSNTPERSEARSMTSPLLLMSSSMPTTMQNLNRSSQSILSNGTSTMAPGNSTPSKVNSSYSYFNSLLQEPVSSWKSVTKQRGVQVSKLEVQGHAPGIVKGEGVFEDNTIWDIKAVLDCASARKIWDKMFEESHMLQQVTPSSILSYLRLKGFWPTSPKDMAVLNTTFVTKEAIHYFATSVDDTNQYSSIPPPQSPFVRAELVVSGWYLETIKPKSVRIIYIAQAAPTSWMVPGTALGAMTTEMPLCIAEIT</sequence>
<dbReference type="PANTHER" id="PTHR19308">
    <property type="entry name" value="PHOSPHATIDYLCHOLINE TRANSFER PROTEIN"/>
    <property type="match status" value="1"/>
</dbReference>
<dbReference type="SUPFAM" id="SSF55961">
    <property type="entry name" value="Bet v1-like"/>
    <property type="match status" value="1"/>
</dbReference>
<dbReference type="PANTHER" id="PTHR19308:SF14">
    <property type="entry name" value="START DOMAIN-CONTAINING PROTEIN"/>
    <property type="match status" value="1"/>
</dbReference>
<dbReference type="AlphaFoldDB" id="A0A9P6JH81"/>
<dbReference type="Proteomes" id="UP000749646">
    <property type="component" value="Unassembled WGS sequence"/>
</dbReference>
<dbReference type="PROSITE" id="PS50848">
    <property type="entry name" value="START"/>
    <property type="match status" value="1"/>
</dbReference>
<dbReference type="EMBL" id="JAAAHW010004113">
    <property type="protein sequence ID" value="KAF9978624.1"/>
    <property type="molecule type" value="Genomic_DNA"/>
</dbReference>
<gene>
    <name evidence="3" type="ORF">BGZ65_006922</name>
</gene>
<feature type="domain" description="START" evidence="2">
    <location>
        <begin position="508"/>
        <end position="685"/>
    </location>
</feature>
<feature type="non-terminal residue" evidence="3">
    <location>
        <position position="685"/>
    </location>
</feature>
<organism evidence="3 4">
    <name type="scientific">Modicella reniformis</name>
    <dbReference type="NCBI Taxonomy" id="1440133"/>
    <lineage>
        <taxon>Eukaryota</taxon>
        <taxon>Fungi</taxon>
        <taxon>Fungi incertae sedis</taxon>
        <taxon>Mucoromycota</taxon>
        <taxon>Mortierellomycotina</taxon>
        <taxon>Mortierellomycetes</taxon>
        <taxon>Mortierellales</taxon>
        <taxon>Mortierellaceae</taxon>
        <taxon>Modicella</taxon>
    </lineage>
</organism>
<dbReference type="CDD" id="cd00177">
    <property type="entry name" value="START"/>
    <property type="match status" value="1"/>
</dbReference>
<accession>A0A9P6JH81</accession>
<dbReference type="InterPro" id="IPR051213">
    <property type="entry name" value="START_lipid_transfer"/>
</dbReference>
<evidence type="ECO:0000313" key="3">
    <source>
        <dbReference type="EMBL" id="KAF9978624.1"/>
    </source>
</evidence>
<keyword evidence="4" id="KW-1185">Reference proteome</keyword>
<proteinExistence type="predicted"/>
<evidence type="ECO:0000256" key="1">
    <source>
        <dbReference type="SAM" id="MobiDB-lite"/>
    </source>
</evidence>
<dbReference type="InterPro" id="IPR002913">
    <property type="entry name" value="START_lipid-bd_dom"/>
</dbReference>
<evidence type="ECO:0000259" key="2">
    <source>
        <dbReference type="PROSITE" id="PS50848"/>
    </source>
</evidence>
<evidence type="ECO:0000313" key="4">
    <source>
        <dbReference type="Proteomes" id="UP000749646"/>
    </source>
</evidence>